<comment type="caution">
    <text evidence="2">The sequence shown here is derived from an EMBL/GenBank/DDBJ whole genome shotgun (WGS) entry which is preliminary data.</text>
</comment>
<protein>
    <submittedName>
        <fullName evidence="2">Uncharacterized protein YjiS (DUF1127 family)</fullName>
    </submittedName>
</protein>
<dbReference type="AlphaFoldDB" id="A0A560JVN1"/>
<gene>
    <name evidence="2" type="ORF">FBZ95_10665</name>
</gene>
<dbReference type="RefSeq" id="WP_080140044.1">
    <property type="nucleotide sequence ID" value="NZ_LWIG01000061.1"/>
</dbReference>
<dbReference type="InterPro" id="IPR009506">
    <property type="entry name" value="YjiS-like"/>
</dbReference>
<reference evidence="2 3" key="1">
    <citation type="submission" date="2019-06" db="EMBL/GenBank/DDBJ databases">
        <title>Genomic Encyclopedia of Type Strains, Phase IV (KMG-V): Genome sequencing to study the core and pangenomes of soil and plant-associated prokaryotes.</title>
        <authorList>
            <person name="Whitman W."/>
        </authorList>
    </citation>
    <scope>NUCLEOTIDE SEQUENCE [LARGE SCALE GENOMIC DNA]</scope>
    <source>
        <strain evidence="2 3">BR 10556</strain>
    </source>
</reference>
<keyword evidence="3" id="KW-1185">Reference proteome</keyword>
<dbReference type="Pfam" id="PF06568">
    <property type="entry name" value="YjiS-like"/>
    <property type="match status" value="1"/>
</dbReference>
<evidence type="ECO:0000313" key="3">
    <source>
        <dbReference type="Proteomes" id="UP000315914"/>
    </source>
</evidence>
<dbReference type="OrthoDB" id="8116725at2"/>
<dbReference type="Proteomes" id="UP000315914">
    <property type="component" value="Unassembled WGS sequence"/>
</dbReference>
<proteinExistence type="predicted"/>
<evidence type="ECO:0000259" key="1">
    <source>
        <dbReference type="Pfam" id="PF06568"/>
    </source>
</evidence>
<sequence length="89" mass="10141">MPPQQTNITSETDAARLRLDFSIALSLLGRYCRAFWQQCRSSRVTLHELSDRDLADIGLTRGEIDHIAPERAIGRLRERAMDLWGRGGM</sequence>
<evidence type="ECO:0000313" key="2">
    <source>
        <dbReference type="EMBL" id="TWB72350.1"/>
    </source>
</evidence>
<feature type="domain" description="YjiS-like" evidence="1">
    <location>
        <begin position="36"/>
        <end position="65"/>
    </location>
</feature>
<name>A0A560JVN1_9BRAD</name>
<dbReference type="EMBL" id="VITW01000006">
    <property type="protein sequence ID" value="TWB72350.1"/>
    <property type="molecule type" value="Genomic_DNA"/>
</dbReference>
<organism evidence="2 3">
    <name type="scientific">Bradyrhizobium sacchari</name>
    <dbReference type="NCBI Taxonomy" id="1399419"/>
    <lineage>
        <taxon>Bacteria</taxon>
        <taxon>Pseudomonadati</taxon>
        <taxon>Pseudomonadota</taxon>
        <taxon>Alphaproteobacteria</taxon>
        <taxon>Hyphomicrobiales</taxon>
        <taxon>Nitrobacteraceae</taxon>
        <taxon>Bradyrhizobium</taxon>
    </lineage>
</organism>
<accession>A0A560JVN1</accession>